<dbReference type="Proteomes" id="UP000807504">
    <property type="component" value="Unassembled WGS sequence"/>
</dbReference>
<proteinExistence type="predicted"/>
<evidence type="ECO:0000313" key="2">
    <source>
        <dbReference type="EMBL" id="KAF8777150.1"/>
    </source>
</evidence>
<gene>
    <name evidence="2" type="ORF">HNY73_014067</name>
</gene>
<reference evidence="2" key="2">
    <citation type="submission" date="2020-06" db="EMBL/GenBank/DDBJ databases">
        <authorList>
            <person name="Sheffer M."/>
        </authorList>
    </citation>
    <scope>NUCLEOTIDE SEQUENCE</scope>
</reference>
<evidence type="ECO:0000313" key="3">
    <source>
        <dbReference type="Proteomes" id="UP000807504"/>
    </source>
</evidence>
<reference evidence="2" key="1">
    <citation type="journal article" date="2020" name="bioRxiv">
        <title>Chromosome-level reference genome of the European wasp spider Argiope bruennichi: a resource for studies on range expansion and evolutionary adaptation.</title>
        <authorList>
            <person name="Sheffer M.M."/>
            <person name="Hoppe A."/>
            <person name="Krehenwinkel H."/>
            <person name="Uhl G."/>
            <person name="Kuss A.W."/>
            <person name="Jensen L."/>
            <person name="Jensen C."/>
            <person name="Gillespie R.G."/>
            <person name="Hoff K.J."/>
            <person name="Prost S."/>
        </authorList>
    </citation>
    <scope>NUCLEOTIDE SEQUENCE</scope>
</reference>
<dbReference type="EMBL" id="JABXBU010002072">
    <property type="protein sequence ID" value="KAF8777150.1"/>
    <property type="molecule type" value="Genomic_DNA"/>
</dbReference>
<name>A0A8T0EMW6_ARGBR</name>
<sequence length="323" mass="37263">MKTLGRQFIHSPRHRRQHSPPRDHHSFIPHAIAVSIHPHETTIHSFIHSLPTPSPSAFTPTSPTIHIIHSLPTPSPSAFTPTSPQFIHSFIHYLTPIAVSIHPHETTIHSFIHYPRHRRQHSPPRDHNSFIHSFPTPSPSAFTPTRPPFIHSPRHRRQHSPPRDHNSFIHSFIPHAIAVSIHPHETTIHSFITHAIAVSIHPHETTIHSLPTPPPSTSNPTRPQFIPFIHSYPRHRRQTFTPTRPQFIHSFHLSPRHRRQHPPPRDHNSFIHSPRHRRQHSLHETTIHSLPTPPPPLTNSLHTLFVTTNSKPFILAYPRCHND</sequence>
<keyword evidence="3" id="KW-1185">Reference proteome</keyword>
<accession>A0A8T0EMW6</accession>
<evidence type="ECO:0000256" key="1">
    <source>
        <dbReference type="SAM" id="MobiDB-lite"/>
    </source>
</evidence>
<dbReference type="AlphaFoldDB" id="A0A8T0EMW6"/>
<feature type="region of interest" description="Disordered" evidence="1">
    <location>
        <begin position="1"/>
        <end position="25"/>
    </location>
</feature>
<organism evidence="2 3">
    <name type="scientific">Argiope bruennichi</name>
    <name type="common">Wasp spider</name>
    <name type="synonym">Aranea bruennichi</name>
    <dbReference type="NCBI Taxonomy" id="94029"/>
    <lineage>
        <taxon>Eukaryota</taxon>
        <taxon>Metazoa</taxon>
        <taxon>Ecdysozoa</taxon>
        <taxon>Arthropoda</taxon>
        <taxon>Chelicerata</taxon>
        <taxon>Arachnida</taxon>
        <taxon>Araneae</taxon>
        <taxon>Araneomorphae</taxon>
        <taxon>Entelegynae</taxon>
        <taxon>Araneoidea</taxon>
        <taxon>Araneidae</taxon>
        <taxon>Argiope</taxon>
    </lineage>
</organism>
<protein>
    <submittedName>
        <fullName evidence="2">Uncharacterized protein</fullName>
    </submittedName>
</protein>
<comment type="caution">
    <text evidence="2">The sequence shown here is derived from an EMBL/GenBank/DDBJ whole genome shotgun (WGS) entry which is preliminary data.</text>
</comment>